<name>A0A8H7D6N9_9AGAR</name>
<gene>
    <name evidence="1" type="ORF">MSAN_01116200</name>
</gene>
<organism evidence="1 2">
    <name type="scientific">Mycena sanguinolenta</name>
    <dbReference type="NCBI Taxonomy" id="230812"/>
    <lineage>
        <taxon>Eukaryota</taxon>
        <taxon>Fungi</taxon>
        <taxon>Dikarya</taxon>
        <taxon>Basidiomycota</taxon>
        <taxon>Agaricomycotina</taxon>
        <taxon>Agaricomycetes</taxon>
        <taxon>Agaricomycetidae</taxon>
        <taxon>Agaricales</taxon>
        <taxon>Marasmiineae</taxon>
        <taxon>Mycenaceae</taxon>
        <taxon>Mycena</taxon>
    </lineage>
</organism>
<dbReference type="Proteomes" id="UP000623467">
    <property type="component" value="Unassembled WGS sequence"/>
</dbReference>
<protein>
    <submittedName>
        <fullName evidence="1">HD domain-containing protein</fullName>
    </submittedName>
</protein>
<dbReference type="OrthoDB" id="1045822at2759"/>
<evidence type="ECO:0000313" key="1">
    <source>
        <dbReference type="EMBL" id="KAF7360866.1"/>
    </source>
</evidence>
<dbReference type="EMBL" id="JACAZH010000008">
    <property type="protein sequence ID" value="KAF7360866.1"/>
    <property type="molecule type" value="Genomic_DNA"/>
</dbReference>
<sequence length="192" mass="21046">MAMLTVDHFPNSSRSPVHHRCSAHRYKNARENTASHSLAFPLRPSPLLLLFFLFSFSFASMAYQQPYQSQQPMPTMGMQIGGGGNRNALGKPLNSDGKREWSHSFCGCFDECGTFCYACWCPCIVHGKNKQRIDHLNANGTPDPDGGSCCSGACWAFCGLQILAGAGCILECMNRGEVRRRYGIDGGSCGDY</sequence>
<dbReference type="InterPro" id="IPR006461">
    <property type="entry name" value="PLAC_motif_containing"/>
</dbReference>
<dbReference type="NCBIfam" id="TIGR01571">
    <property type="entry name" value="A_thal_Cys_rich"/>
    <property type="match status" value="1"/>
</dbReference>
<dbReference type="PANTHER" id="PTHR15907">
    <property type="entry name" value="DUF614 FAMILY PROTEIN-RELATED"/>
    <property type="match status" value="1"/>
</dbReference>
<keyword evidence="2" id="KW-1185">Reference proteome</keyword>
<evidence type="ECO:0000313" key="2">
    <source>
        <dbReference type="Proteomes" id="UP000623467"/>
    </source>
</evidence>
<proteinExistence type="predicted"/>
<accession>A0A8H7D6N9</accession>
<reference evidence="1" key="1">
    <citation type="submission" date="2020-05" db="EMBL/GenBank/DDBJ databases">
        <title>Mycena genomes resolve the evolution of fungal bioluminescence.</title>
        <authorList>
            <person name="Tsai I.J."/>
        </authorList>
    </citation>
    <scope>NUCLEOTIDE SEQUENCE</scope>
    <source>
        <strain evidence="1">160909Yilan</strain>
    </source>
</reference>
<dbReference type="AlphaFoldDB" id="A0A8H7D6N9"/>
<dbReference type="Pfam" id="PF04749">
    <property type="entry name" value="PLAC8"/>
    <property type="match status" value="1"/>
</dbReference>
<comment type="caution">
    <text evidence="1">The sequence shown here is derived from an EMBL/GenBank/DDBJ whole genome shotgun (WGS) entry which is preliminary data.</text>
</comment>